<dbReference type="InterPro" id="IPR007737">
    <property type="entry name" value="Mga_HTH"/>
</dbReference>
<evidence type="ECO:0000259" key="3">
    <source>
        <dbReference type="Pfam" id="PF05043"/>
    </source>
</evidence>
<evidence type="ECO:0000256" key="2">
    <source>
        <dbReference type="ARBA" id="ARBA00023163"/>
    </source>
</evidence>
<feature type="domain" description="Mga helix-turn-helix" evidence="3">
    <location>
        <begin position="86"/>
        <end position="155"/>
    </location>
</feature>
<proteinExistence type="predicted"/>
<reference evidence="4 5" key="1">
    <citation type="journal article" date="2014" name="Int. J. Syst. Evol. Microbiol.">
        <title>Complete genome sequence of Corynebacterium casei LMG S-19264T (=DSM 44701T), isolated from a smear-ripened cheese.</title>
        <authorList>
            <consortium name="US DOE Joint Genome Institute (JGI-PGF)"/>
            <person name="Walter F."/>
            <person name="Albersmeier A."/>
            <person name="Kalinowski J."/>
            <person name="Ruckert C."/>
        </authorList>
    </citation>
    <scope>NUCLEOTIDE SEQUENCE [LARGE SCALE GENOMIC DNA]</scope>
    <source>
        <strain evidence="4 5">NBRC 114545</strain>
    </source>
</reference>
<keyword evidence="2" id="KW-0804">Transcription</keyword>
<dbReference type="PANTHER" id="PTHR30185:SF18">
    <property type="entry name" value="TRANSCRIPTIONAL REGULATOR MTLR"/>
    <property type="match status" value="1"/>
</dbReference>
<dbReference type="Proteomes" id="UP001157039">
    <property type="component" value="Unassembled WGS sequence"/>
</dbReference>
<dbReference type="InterPro" id="IPR050661">
    <property type="entry name" value="BglG_antiterminators"/>
</dbReference>
<sequence length="515" mass="60840">MTVSSFALYLGNRIQEAQQITLNQLSIKTERSIATIRRTIHFLNEYLQPSSQFVVTESKIINQMSYDEFVSFIQKLSINDFSTSWQERLELLFVITMTDNKANLTKLYQTLEISQSTKKKDRATFSKELEKDQLSLLSLRGKGVTIVGDELTLRIKTAQILAQIIELNENNQLVARKANNPIQKLIYQYIKQLFEKSEKKQLLNNLLRKYQLTFNYTSMKFLYAYYFISLHRIENNFFISKKHASPVKIQTYPLFNQAEEAFSFSSVLASLDNNGINFYPKDELVVSIRKQFVQYVEERIITTFYSRKELNQEIEQYLYKCLVRNFLDFDFYDNKLDDVKKEFSFLYQLVDYCYQKYLAQSIHLVQYQLSTLTLLCRNHVLKNKIAGRNLKKVVVITNSAKEKGNFFSQQLVYFFDAKVVDILNINEIYQLKTLKYDNLITFSNRISTILDENGFPNIKVNYYFHSEDIDYLAKLNFSRNSQRKIIAKRFVNEITQIPPEELSNYLKEHYASFFV</sequence>
<dbReference type="RefSeq" id="WP_227874511.1">
    <property type="nucleotide sequence ID" value="NZ_BSUW01000001.1"/>
</dbReference>
<dbReference type="EMBL" id="BSUW01000001">
    <property type="protein sequence ID" value="GMA72021.1"/>
    <property type="molecule type" value="Genomic_DNA"/>
</dbReference>
<evidence type="ECO:0000256" key="1">
    <source>
        <dbReference type="ARBA" id="ARBA00023015"/>
    </source>
</evidence>
<dbReference type="Pfam" id="PF05043">
    <property type="entry name" value="Mga"/>
    <property type="match status" value="1"/>
</dbReference>
<organism evidence="4 5">
    <name type="scientific">Tetragenococcus osmophilus</name>
    <dbReference type="NCBI Taxonomy" id="526944"/>
    <lineage>
        <taxon>Bacteria</taxon>
        <taxon>Bacillati</taxon>
        <taxon>Bacillota</taxon>
        <taxon>Bacilli</taxon>
        <taxon>Lactobacillales</taxon>
        <taxon>Enterococcaceae</taxon>
        <taxon>Tetragenococcus</taxon>
    </lineage>
</organism>
<dbReference type="PANTHER" id="PTHR30185">
    <property type="entry name" value="CRYPTIC BETA-GLUCOSIDE BGL OPERON ANTITERMINATOR"/>
    <property type="match status" value="1"/>
</dbReference>
<dbReference type="AlphaFoldDB" id="A0AA37XKN9"/>
<keyword evidence="1" id="KW-0805">Transcription regulation</keyword>
<evidence type="ECO:0000313" key="4">
    <source>
        <dbReference type="EMBL" id="GMA72021.1"/>
    </source>
</evidence>
<protein>
    <recommendedName>
        <fullName evidence="3">Mga helix-turn-helix domain-containing protein</fullName>
    </recommendedName>
</protein>
<comment type="caution">
    <text evidence="4">The sequence shown here is derived from an EMBL/GenBank/DDBJ whole genome shotgun (WGS) entry which is preliminary data.</text>
</comment>
<gene>
    <name evidence="4" type="ORF">GCM10025885_10700</name>
</gene>
<name>A0AA37XKN9_9ENTE</name>
<evidence type="ECO:0000313" key="5">
    <source>
        <dbReference type="Proteomes" id="UP001157039"/>
    </source>
</evidence>
<accession>A0AA37XKN9</accession>